<evidence type="ECO:0000313" key="2">
    <source>
        <dbReference type="Proteomes" id="UP000719412"/>
    </source>
</evidence>
<dbReference type="EMBL" id="JABDTM020017580">
    <property type="protein sequence ID" value="KAH0818488.1"/>
    <property type="molecule type" value="Genomic_DNA"/>
</dbReference>
<proteinExistence type="predicted"/>
<comment type="caution">
    <text evidence="1">The sequence shown here is derived from an EMBL/GenBank/DDBJ whole genome shotgun (WGS) entry which is preliminary data.</text>
</comment>
<dbReference type="Proteomes" id="UP000719412">
    <property type="component" value="Unassembled WGS sequence"/>
</dbReference>
<organism evidence="1 2">
    <name type="scientific">Tenebrio molitor</name>
    <name type="common">Yellow mealworm beetle</name>
    <dbReference type="NCBI Taxonomy" id="7067"/>
    <lineage>
        <taxon>Eukaryota</taxon>
        <taxon>Metazoa</taxon>
        <taxon>Ecdysozoa</taxon>
        <taxon>Arthropoda</taxon>
        <taxon>Hexapoda</taxon>
        <taxon>Insecta</taxon>
        <taxon>Pterygota</taxon>
        <taxon>Neoptera</taxon>
        <taxon>Endopterygota</taxon>
        <taxon>Coleoptera</taxon>
        <taxon>Polyphaga</taxon>
        <taxon>Cucujiformia</taxon>
        <taxon>Tenebrionidae</taxon>
        <taxon>Tenebrio</taxon>
    </lineage>
</organism>
<keyword evidence="2" id="KW-1185">Reference proteome</keyword>
<accession>A0A8J6HQJ4</accession>
<evidence type="ECO:0000313" key="1">
    <source>
        <dbReference type="EMBL" id="KAH0818488.1"/>
    </source>
</evidence>
<reference evidence="1" key="2">
    <citation type="submission" date="2021-08" db="EMBL/GenBank/DDBJ databases">
        <authorList>
            <person name="Eriksson T."/>
        </authorList>
    </citation>
    <scope>NUCLEOTIDE SEQUENCE</scope>
    <source>
        <strain evidence="1">Stoneville</strain>
        <tissue evidence="1">Whole head</tissue>
    </source>
</reference>
<gene>
    <name evidence="1" type="ORF">GEV33_004303</name>
</gene>
<sequence length="218" mass="26358">MNKVSARWIPKLLNPEQKVCRQCICQENLGALVDDEEFSSKLITGVDRETPGYVVREECKRLRVKAGKKAAKFEDKMYGREECRILRACWREKKKNKKKERENYYQRNGYAREEVERLRTKGKWMNAELSKRIKDRDKQERIERIKEFRYNREYERDVETRREKTGIGRKERKEGAECVTRRQRKTIEHMWNGCGKMREGEKRTGNEDGREIAWMKEI</sequence>
<protein>
    <submittedName>
        <fullName evidence="1">Uncharacterized protein</fullName>
    </submittedName>
</protein>
<name>A0A8J6HQJ4_TENMO</name>
<dbReference type="AlphaFoldDB" id="A0A8J6HQJ4"/>
<reference evidence="1" key="1">
    <citation type="journal article" date="2020" name="J Insects Food Feed">
        <title>The yellow mealworm (Tenebrio molitor) genome: a resource for the emerging insects as food and feed industry.</title>
        <authorList>
            <person name="Eriksson T."/>
            <person name="Andere A."/>
            <person name="Kelstrup H."/>
            <person name="Emery V."/>
            <person name="Picard C."/>
        </authorList>
    </citation>
    <scope>NUCLEOTIDE SEQUENCE</scope>
    <source>
        <strain evidence="1">Stoneville</strain>
        <tissue evidence="1">Whole head</tissue>
    </source>
</reference>